<dbReference type="SUPFAM" id="SSF51735">
    <property type="entry name" value="NAD(P)-binding Rossmann-fold domains"/>
    <property type="match status" value="1"/>
</dbReference>
<dbReference type="Pfam" id="PF00107">
    <property type="entry name" value="ADH_zinc_N"/>
    <property type="match status" value="1"/>
</dbReference>
<dbReference type="EC" id="1.1.1.1" evidence="3"/>
<gene>
    <name evidence="11" type="ORF">N1032_18525</name>
</gene>
<evidence type="ECO:0000256" key="2">
    <source>
        <dbReference type="ARBA" id="ARBA00008072"/>
    </source>
</evidence>
<evidence type="ECO:0000256" key="8">
    <source>
        <dbReference type="ARBA" id="ARBA00049243"/>
    </source>
</evidence>
<dbReference type="Pfam" id="PF08240">
    <property type="entry name" value="ADH_N"/>
    <property type="match status" value="1"/>
</dbReference>
<dbReference type="RefSeq" id="WP_259540739.1">
    <property type="nucleotide sequence ID" value="NZ_JANLCJ010000008.1"/>
</dbReference>
<dbReference type="InterPro" id="IPR036291">
    <property type="entry name" value="NAD(P)-bd_dom_sf"/>
</dbReference>
<evidence type="ECO:0000313" key="12">
    <source>
        <dbReference type="Proteomes" id="UP001165586"/>
    </source>
</evidence>
<accession>A0ABT2H728</accession>
<comment type="caution">
    <text evidence="11">The sequence shown here is derived from an EMBL/GenBank/DDBJ whole genome shotgun (WGS) entry which is preliminary data.</text>
</comment>
<evidence type="ECO:0000256" key="6">
    <source>
        <dbReference type="ARBA" id="ARBA00023002"/>
    </source>
</evidence>
<keyword evidence="4" id="KW-0479">Metal-binding</keyword>
<keyword evidence="12" id="KW-1185">Reference proteome</keyword>
<dbReference type="InterPro" id="IPR011032">
    <property type="entry name" value="GroES-like_sf"/>
</dbReference>
<evidence type="ECO:0000256" key="4">
    <source>
        <dbReference type="ARBA" id="ARBA00022723"/>
    </source>
</evidence>
<evidence type="ECO:0000256" key="5">
    <source>
        <dbReference type="ARBA" id="ARBA00022833"/>
    </source>
</evidence>
<dbReference type="InterPro" id="IPR013149">
    <property type="entry name" value="ADH-like_C"/>
</dbReference>
<keyword evidence="5" id="KW-0862">Zinc</keyword>
<comment type="cofactor">
    <cofactor evidence="1">
        <name>Zn(2+)</name>
        <dbReference type="ChEBI" id="CHEBI:29105"/>
    </cofactor>
</comment>
<proteinExistence type="inferred from homology"/>
<comment type="catalytic activity">
    <reaction evidence="8">
        <text>a primary alcohol + NAD(+) = an aldehyde + NADH + H(+)</text>
        <dbReference type="Rhea" id="RHEA:10736"/>
        <dbReference type="ChEBI" id="CHEBI:15378"/>
        <dbReference type="ChEBI" id="CHEBI:15734"/>
        <dbReference type="ChEBI" id="CHEBI:17478"/>
        <dbReference type="ChEBI" id="CHEBI:57540"/>
        <dbReference type="ChEBI" id="CHEBI:57945"/>
        <dbReference type="EC" id="1.1.1.1"/>
    </reaction>
</comment>
<comment type="catalytic activity">
    <reaction evidence="7">
        <text>a secondary alcohol + NAD(+) = a ketone + NADH + H(+)</text>
        <dbReference type="Rhea" id="RHEA:10740"/>
        <dbReference type="ChEBI" id="CHEBI:15378"/>
        <dbReference type="ChEBI" id="CHEBI:17087"/>
        <dbReference type="ChEBI" id="CHEBI:35681"/>
        <dbReference type="ChEBI" id="CHEBI:57540"/>
        <dbReference type="ChEBI" id="CHEBI:57945"/>
        <dbReference type="EC" id="1.1.1.1"/>
    </reaction>
</comment>
<dbReference type="SUPFAM" id="SSF50129">
    <property type="entry name" value="GroES-like"/>
    <property type="match status" value="1"/>
</dbReference>
<name>A0ABT2H728_9MICO</name>
<dbReference type="Gene3D" id="3.90.180.10">
    <property type="entry name" value="Medium-chain alcohol dehydrogenases, catalytic domain"/>
    <property type="match status" value="1"/>
</dbReference>
<protein>
    <recommendedName>
        <fullName evidence="3">alcohol dehydrogenase</fullName>
        <ecNumber evidence="3">1.1.1.1</ecNumber>
    </recommendedName>
</protein>
<keyword evidence="6" id="KW-0560">Oxidoreductase</keyword>
<sequence length="365" mass="38352">MTERIRLPSSMSAVVMREFGGPEVLRVERVATPSPRTGEVIVRVAAVEVSRTRDSATRSGNHPFSRMVELPHILGGHFAGTVASVGSGVDPEWIGRRVGVMNYRPCTRCERCRAGAPEDCARPDILGINWWGSYAQFAAVPVTALHHVPEDLDLVEAAALAATGPVALAQLRAAGAEQGKTILITGITGALGSVIAELGIALGAHLVGLSRRPDALRGRVSLAVVDANAPDLGAAISASTGGIAPHAVIDNVCAPDVFMGYWPILGSGARVVISGAIGNPELPVLPVPARDLYSRNLSILGVRSHSADTAHEFWDFVRSGFRLRQDLIQEYALEDARAAHLAIQDGSSMGHTVLRVGTAGSTVIA</sequence>
<reference evidence="11" key="1">
    <citation type="submission" date="2022-08" db="EMBL/GenBank/DDBJ databases">
        <authorList>
            <person name="Deng Y."/>
            <person name="Han X.-F."/>
            <person name="Zhang Y.-Q."/>
        </authorList>
    </citation>
    <scope>NUCLEOTIDE SEQUENCE</scope>
    <source>
        <strain evidence="11">CPCC 203386</strain>
    </source>
</reference>
<evidence type="ECO:0000313" key="11">
    <source>
        <dbReference type="EMBL" id="MCS5735740.1"/>
    </source>
</evidence>
<dbReference type="EMBL" id="JANLCJ010000008">
    <property type="protein sequence ID" value="MCS5735740.1"/>
    <property type="molecule type" value="Genomic_DNA"/>
</dbReference>
<dbReference type="PANTHER" id="PTHR42940">
    <property type="entry name" value="ALCOHOL DEHYDROGENASE 1-RELATED"/>
    <property type="match status" value="1"/>
</dbReference>
<feature type="domain" description="Alcohol dehydrogenase-like N-terminal" evidence="10">
    <location>
        <begin position="37"/>
        <end position="150"/>
    </location>
</feature>
<evidence type="ECO:0000259" key="10">
    <source>
        <dbReference type="Pfam" id="PF08240"/>
    </source>
</evidence>
<organism evidence="11 12">
    <name type="scientific">Herbiconiux daphne</name>
    <dbReference type="NCBI Taxonomy" id="2970914"/>
    <lineage>
        <taxon>Bacteria</taxon>
        <taxon>Bacillati</taxon>
        <taxon>Actinomycetota</taxon>
        <taxon>Actinomycetes</taxon>
        <taxon>Micrococcales</taxon>
        <taxon>Microbacteriaceae</taxon>
        <taxon>Herbiconiux</taxon>
    </lineage>
</organism>
<dbReference type="Proteomes" id="UP001165586">
    <property type="component" value="Unassembled WGS sequence"/>
</dbReference>
<evidence type="ECO:0000256" key="3">
    <source>
        <dbReference type="ARBA" id="ARBA00013190"/>
    </source>
</evidence>
<evidence type="ECO:0000256" key="7">
    <source>
        <dbReference type="ARBA" id="ARBA00049164"/>
    </source>
</evidence>
<feature type="domain" description="Alcohol dehydrogenase-like C-terminal" evidence="9">
    <location>
        <begin position="190"/>
        <end position="317"/>
    </location>
</feature>
<evidence type="ECO:0000256" key="1">
    <source>
        <dbReference type="ARBA" id="ARBA00001947"/>
    </source>
</evidence>
<evidence type="ECO:0000259" key="9">
    <source>
        <dbReference type="Pfam" id="PF00107"/>
    </source>
</evidence>
<dbReference type="InterPro" id="IPR013154">
    <property type="entry name" value="ADH-like_N"/>
</dbReference>
<dbReference type="PANTHER" id="PTHR42940:SF8">
    <property type="entry name" value="VACUOLAR PROTEIN SORTING-ASSOCIATED PROTEIN 11"/>
    <property type="match status" value="1"/>
</dbReference>
<comment type="similarity">
    <text evidence="2">Belongs to the zinc-containing alcohol dehydrogenase family.</text>
</comment>